<dbReference type="AlphaFoldDB" id="A0A812S1V5"/>
<comment type="caution">
    <text evidence="2">The sequence shown here is derived from an EMBL/GenBank/DDBJ whole genome shotgun (WGS) entry which is preliminary data.</text>
</comment>
<proteinExistence type="predicted"/>
<name>A0A812S1V5_9DINO</name>
<dbReference type="Proteomes" id="UP000601435">
    <property type="component" value="Unassembled WGS sequence"/>
</dbReference>
<evidence type="ECO:0000256" key="1">
    <source>
        <dbReference type="SAM" id="MobiDB-lite"/>
    </source>
</evidence>
<sequence length="167" mass="19020">MDDHIGSKSYIVELRCEPLEPIDDNSENPTAPKEEESQVVNVDHDDDDDPPSPGGDDSPQEDDEGEEEQEEEEESGAPTVKSKKKRSKNKKQSWAQTIEEEDIAKEMDRCNLKSDEPPSGVYKTENVQVNFLWKTGPKLQISKVKSKCFALTVRKIRNDRGMRTTRR</sequence>
<feature type="compositionally biased region" description="Acidic residues" evidence="1">
    <location>
        <begin position="58"/>
        <end position="75"/>
    </location>
</feature>
<evidence type="ECO:0000313" key="2">
    <source>
        <dbReference type="EMBL" id="CAE7460437.1"/>
    </source>
</evidence>
<feature type="compositionally biased region" description="Basic residues" evidence="1">
    <location>
        <begin position="81"/>
        <end position="91"/>
    </location>
</feature>
<protein>
    <submittedName>
        <fullName evidence="2">Uncharacterized protein</fullName>
    </submittedName>
</protein>
<evidence type="ECO:0000313" key="3">
    <source>
        <dbReference type="Proteomes" id="UP000601435"/>
    </source>
</evidence>
<keyword evidence="3" id="KW-1185">Reference proteome</keyword>
<dbReference type="OrthoDB" id="10347223at2759"/>
<reference evidence="2" key="1">
    <citation type="submission" date="2021-02" db="EMBL/GenBank/DDBJ databases">
        <authorList>
            <person name="Dougan E. K."/>
            <person name="Rhodes N."/>
            <person name="Thang M."/>
            <person name="Chan C."/>
        </authorList>
    </citation>
    <scope>NUCLEOTIDE SEQUENCE</scope>
</reference>
<dbReference type="EMBL" id="CAJNJA010020473">
    <property type="protein sequence ID" value="CAE7460437.1"/>
    <property type="molecule type" value="Genomic_DNA"/>
</dbReference>
<feature type="region of interest" description="Disordered" evidence="1">
    <location>
        <begin position="1"/>
        <end position="102"/>
    </location>
</feature>
<gene>
    <name evidence="2" type="ORF">SNEC2469_LOCUS12869</name>
</gene>
<organism evidence="2 3">
    <name type="scientific">Symbiodinium necroappetens</name>
    <dbReference type="NCBI Taxonomy" id="1628268"/>
    <lineage>
        <taxon>Eukaryota</taxon>
        <taxon>Sar</taxon>
        <taxon>Alveolata</taxon>
        <taxon>Dinophyceae</taxon>
        <taxon>Suessiales</taxon>
        <taxon>Symbiodiniaceae</taxon>
        <taxon>Symbiodinium</taxon>
    </lineage>
</organism>
<accession>A0A812S1V5</accession>